<dbReference type="EMBL" id="JACPSX010000106">
    <property type="protein sequence ID" value="MBI3014609.1"/>
    <property type="molecule type" value="Genomic_DNA"/>
</dbReference>
<comment type="caution">
    <text evidence="1">The sequence shown here is derived from an EMBL/GenBank/DDBJ whole genome shotgun (WGS) entry which is preliminary data.</text>
</comment>
<evidence type="ECO:0000313" key="2">
    <source>
        <dbReference type="Proteomes" id="UP000741360"/>
    </source>
</evidence>
<dbReference type="AlphaFoldDB" id="A0A932GP75"/>
<dbReference type="Proteomes" id="UP000741360">
    <property type="component" value="Unassembled WGS sequence"/>
</dbReference>
<dbReference type="NCBIfam" id="NF038399">
    <property type="entry name" value="NH_RiPP_Os17"/>
    <property type="match status" value="1"/>
</dbReference>
<sequence>MSQREVERTLGKLVTDEGFREEFFSDPAIASLHAGLELSQEELEALSRIPQRPLEALGACIDGRICRLYVRGGPAPDEPTG</sequence>
<dbReference type="InterPro" id="IPR029502">
    <property type="entry name" value="Ribosomal_synth"/>
</dbReference>
<name>A0A932GP75_UNCTE</name>
<reference evidence="1" key="1">
    <citation type="submission" date="2020-07" db="EMBL/GenBank/DDBJ databases">
        <title>Huge and variable diversity of episymbiotic CPR bacteria and DPANN archaea in groundwater ecosystems.</title>
        <authorList>
            <person name="He C.Y."/>
            <person name="Keren R."/>
            <person name="Whittaker M."/>
            <person name="Farag I.F."/>
            <person name="Doudna J."/>
            <person name="Cate J.H.D."/>
            <person name="Banfield J.F."/>
        </authorList>
    </citation>
    <scope>NUCLEOTIDE SEQUENCE</scope>
    <source>
        <strain evidence="1">NC_groundwater_717_Ag_S-0.2um_59_8</strain>
    </source>
</reference>
<proteinExistence type="predicted"/>
<organism evidence="1 2">
    <name type="scientific">Tectimicrobiota bacterium</name>
    <dbReference type="NCBI Taxonomy" id="2528274"/>
    <lineage>
        <taxon>Bacteria</taxon>
        <taxon>Pseudomonadati</taxon>
        <taxon>Nitrospinota/Tectimicrobiota group</taxon>
        <taxon>Candidatus Tectimicrobiota</taxon>
    </lineage>
</organism>
<evidence type="ECO:0000313" key="1">
    <source>
        <dbReference type="EMBL" id="MBI3014609.1"/>
    </source>
</evidence>
<gene>
    <name evidence="1" type="ORF">HYY65_06035</name>
</gene>
<accession>A0A932GP75</accession>
<dbReference type="Pfam" id="PF14407">
    <property type="entry name" value="Frankia_peptide"/>
    <property type="match status" value="1"/>
</dbReference>
<protein>
    <submittedName>
        <fullName evidence="1">Franean1_4349 family RiPP</fullName>
    </submittedName>
</protein>